<feature type="compositionally biased region" description="Low complexity" evidence="1">
    <location>
        <begin position="145"/>
        <end position="155"/>
    </location>
</feature>
<evidence type="ECO:0000313" key="3">
    <source>
        <dbReference type="Proteomes" id="UP000254764"/>
    </source>
</evidence>
<protein>
    <recommendedName>
        <fullName evidence="4">Zn-dependent protease</fullName>
    </recommendedName>
</protein>
<evidence type="ECO:0000256" key="1">
    <source>
        <dbReference type="SAM" id="MobiDB-lite"/>
    </source>
</evidence>
<dbReference type="Proteomes" id="UP000254764">
    <property type="component" value="Unassembled WGS sequence"/>
</dbReference>
<dbReference type="Pfam" id="PF06262">
    <property type="entry name" value="Zincin_1"/>
    <property type="match status" value="1"/>
</dbReference>
<dbReference type="STRING" id="1336235.GCA_000518785_03105"/>
<evidence type="ECO:0008006" key="4">
    <source>
        <dbReference type="Google" id="ProtNLM"/>
    </source>
</evidence>
<dbReference type="AlphaFoldDB" id="A0A376AB03"/>
<dbReference type="CDD" id="cd12952">
    <property type="entry name" value="MMP_ACEL2062"/>
    <property type="match status" value="1"/>
</dbReference>
<dbReference type="EMBL" id="UEYP01000016">
    <property type="protein sequence ID" value="SSC64975.1"/>
    <property type="molecule type" value="Genomic_DNA"/>
</dbReference>
<dbReference type="OrthoDB" id="9806895at2"/>
<dbReference type="Gene3D" id="3.30.2010.20">
    <property type="match status" value="1"/>
</dbReference>
<dbReference type="InterPro" id="IPR010428">
    <property type="entry name" value="Zincin_1"/>
</dbReference>
<reference evidence="3" key="1">
    <citation type="submission" date="2018-07" db="EMBL/GenBank/DDBJ databases">
        <authorList>
            <person name="Peiro R."/>
            <person name="Begona"/>
            <person name="Cbmso G."/>
            <person name="Lopez M."/>
            <person name="Gonzalez S."/>
        </authorList>
    </citation>
    <scope>NUCLEOTIDE SEQUENCE [LARGE SCALE GENOMIC DNA]</scope>
</reference>
<dbReference type="SUPFAM" id="SSF55486">
    <property type="entry name" value="Metalloproteases ('zincins'), catalytic domain"/>
    <property type="match status" value="1"/>
</dbReference>
<feature type="region of interest" description="Disordered" evidence="1">
    <location>
        <begin position="135"/>
        <end position="155"/>
    </location>
</feature>
<sequence length="155" mass="17678">MARIDQTEDWRERHAPTISTFESLAIEAYGHLPEEFRALTGNLIIEISDFPTDEVFEDMALETPFDLLGLFEGRGISERFTMETGEMPNRITLYRRPILDYWAENEETLGDIITHVLIHEIGHHFGLSDDDMERIEESAEDAAAESDGMSASLKD</sequence>
<accession>A0A376AB03</accession>
<name>A0A376AB03_9HYPH</name>
<evidence type="ECO:0000313" key="2">
    <source>
        <dbReference type="EMBL" id="SSC64975.1"/>
    </source>
</evidence>
<feature type="compositionally biased region" description="Acidic residues" evidence="1">
    <location>
        <begin position="135"/>
        <end position="144"/>
    </location>
</feature>
<dbReference type="RefSeq" id="WP_115672120.1">
    <property type="nucleotide sequence ID" value="NZ_UEYP01000016.1"/>
</dbReference>
<gene>
    <name evidence="2" type="ORF">RHIZ70_683</name>
</gene>
<dbReference type="InterPro" id="IPR038555">
    <property type="entry name" value="Zincin_1_sf"/>
</dbReference>
<proteinExistence type="predicted"/>
<keyword evidence="3" id="KW-1185">Reference proteome</keyword>
<organism evidence="2 3">
    <name type="scientific">Ciceribacter selenitireducens ATCC BAA-1503</name>
    <dbReference type="NCBI Taxonomy" id="1336235"/>
    <lineage>
        <taxon>Bacteria</taxon>
        <taxon>Pseudomonadati</taxon>
        <taxon>Pseudomonadota</taxon>
        <taxon>Alphaproteobacteria</taxon>
        <taxon>Hyphomicrobiales</taxon>
        <taxon>Rhizobiaceae</taxon>
        <taxon>Ciceribacter</taxon>
    </lineage>
</organism>